<comment type="subcellular location">
    <subcellularLocation>
        <location evidence="1">Membrane</location>
        <topology evidence="1">Multi-pass membrane protein</topology>
    </subcellularLocation>
</comment>
<dbReference type="AlphaFoldDB" id="A0A4P9ZR25"/>
<evidence type="ECO:0000256" key="3">
    <source>
        <dbReference type="ARBA" id="ARBA00022679"/>
    </source>
</evidence>
<sequence length="258" mass="29885">PVESLPWPSLFPWAMHWKTPVLTAIVYAATVKYINTQQPTGGLSRVQARYRKAAEGASMAFTTFVVLHNLLLCVYSAVTFYHAVTTLHQRVQNEYSWHGVLCDTEEKFWRSGLYYWGYLFYLSKYYEIIDTIIILLKGRRSSTLQTYHHSGAILCMWAGIQFRSIPIWIFVVFNSLVHTIMYFYYLCTTVGLHPPGKPYITFMQITQFLLGIFMAVGYLFVPNCLVTEGSRFAAHVNVLYLLPLIYLFVQFAINTYSR</sequence>
<reference evidence="12" key="1">
    <citation type="journal article" date="2018" name="Nat. Microbiol.">
        <title>Leveraging single-cell genomics to expand the fungal tree of life.</title>
        <authorList>
            <person name="Ahrendt S.R."/>
            <person name="Quandt C.A."/>
            <person name="Ciobanu D."/>
            <person name="Clum A."/>
            <person name="Salamov A."/>
            <person name="Andreopoulos B."/>
            <person name="Cheng J.F."/>
            <person name="Woyke T."/>
            <person name="Pelin A."/>
            <person name="Henrissat B."/>
            <person name="Reynolds N.K."/>
            <person name="Benny G.L."/>
            <person name="Smith M.E."/>
            <person name="James T.Y."/>
            <person name="Grigoriev I.V."/>
        </authorList>
    </citation>
    <scope>NUCLEOTIDE SEQUENCE [LARGE SCALE GENOMIC DNA]</scope>
    <source>
        <strain evidence="12">RSA 468</strain>
    </source>
</reference>
<organism evidence="11 12">
    <name type="scientific">Dimargaris cristalligena</name>
    <dbReference type="NCBI Taxonomy" id="215637"/>
    <lineage>
        <taxon>Eukaryota</taxon>
        <taxon>Fungi</taxon>
        <taxon>Fungi incertae sedis</taxon>
        <taxon>Zoopagomycota</taxon>
        <taxon>Kickxellomycotina</taxon>
        <taxon>Dimargaritomycetes</taxon>
        <taxon>Dimargaritales</taxon>
        <taxon>Dimargaritaceae</taxon>
        <taxon>Dimargaris</taxon>
    </lineage>
</organism>
<keyword evidence="8 10" id="KW-0472">Membrane</keyword>
<feature type="non-terminal residue" evidence="11">
    <location>
        <position position="1"/>
    </location>
</feature>
<evidence type="ECO:0000256" key="1">
    <source>
        <dbReference type="ARBA" id="ARBA00004141"/>
    </source>
</evidence>
<evidence type="ECO:0000256" key="7">
    <source>
        <dbReference type="ARBA" id="ARBA00023098"/>
    </source>
</evidence>
<evidence type="ECO:0000256" key="6">
    <source>
        <dbReference type="ARBA" id="ARBA00022989"/>
    </source>
</evidence>
<keyword evidence="3 10" id="KW-0808">Transferase</keyword>
<dbReference type="GO" id="GO:0034626">
    <property type="term" value="P:fatty acid elongation, polyunsaturated fatty acid"/>
    <property type="evidence" value="ECO:0007669"/>
    <property type="project" value="TreeGrafter"/>
</dbReference>
<evidence type="ECO:0000256" key="2">
    <source>
        <dbReference type="ARBA" id="ARBA00022516"/>
    </source>
</evidence>
<feature type="transmembrane region" description="Helical" evidence="10">
    <location>
        <begin position="15"/>
        <end position="35"/>
    </location>
</feature>
<dbReference type="PANTHER" id="PTHR11157">
    <property type="entry name" value="FATTY ACID ACYL TRANSFERASE-RELATED"/>
    <property type="match status" value="1"/>
</dbReference>
<feature type="transmembrane region" description="Helical" evidence="10">
    <location>
        <begin position="165"/>
        <end position="185"/>
    </location>
</feature>
<comment type="catalytic activity">
    <reaction evidence="10">
        <text>an acyl-CoA + malonyl-CoA + H(+) = a 3-oxoacyl-CoA + CO2 + CoA</text>
        <dbReference type="Rhea" id="RHEA:50252"/>
        <dbReference type="ChEBI" id="CHEBI:15378"/>
        <dbReference type="ChEBI" id="CHEBI:16526"/>
        <dbReference type="ChEBI" id="CHEBI:57287"/>
        <dbReference type="ChEBI" id="CHEBI:57384"/>
        <dbReference type="ChEBI" id="CHEBI:58342"/>
        <dbReference type="ChEBI" id="CHEBI:90726"/>
    </reaction>
    <physiologicalReaction direction="left-to-right" evidence="10">
        <dbReference type="Rhea" id="RHEA:50253"/>
    </physiologicalReaction>
</comment>
<evidence type="ECO:0000313" key="11">
    <source>
        <dbReference type="EMBL" id="RKP35598.1"/>
    </source>
</evidence>
<feature type="non-terminal residue" evidence="11">
    <location>
        <position position="258"/>
    </location>
</feature>
<comment type="similarity">
    <text evidence="10">Belongs to the ELO family.</text>
</comment>
<dbReference type="GO" id="GO:0042761">
    <property type="term" value="P:very long-chain fatty acid biosynthetic process"/>
    <property type="evidence" value="ECO:0007669"/>
    <property type="project" value="TreeGrafter"/>
</dbReference>
<dbReference type="STRING" id="215637.A0A4P9ZR25"/>
<keyword evidence="6 10" id="KW-1133">Transmembrane helix</keyword>
<dbReference type="Pfam" id="PF01151">
    <property type="entry name" value="ELO"/>
    <property type="match status" value="1"/>
</dbReference>
<accession>A0A4P9ZR25</accession>
<dbReference type="EC" id="2.3.1.-" evidence="10"/>
<protein>
    <recommendedName>
        <fullName evidence="10">Elongation of fatty acids protein</fullName>
        <ecNumber evidence="10">2.3.1.-</ecNumber>
    </recommendedName>
</protein>
<keyword evidence="7 10" id="KW-0443">Lipid metabolism</keyword>
<feature type="transmembrane region" description="Helical" evidence="10">
    <location>
        <begin position="205"/>
        <end position="226"/>
    </location>
</feature>
<feature type="transmembrane region" description="Helical" evidence="10">
    <location>
        <begin position="56"/>
        <end position="78"/>
    </location>
</feature>
<keyword evidence="9 10" id="KW-0275">Fatty acid biosynthesis</keyword>
<dbReference type="GO" id="GO:0034625">
    <property type="term" value="P:fatty acid elongation, monounsaturated fatty acid"/>
    <property type="evidence" value="ECO:0007669"/>
    <property type="project" value="TreeGrafter"/>
</dbReference>
<keyword evidence="2 10" id="KW-0444">Lipid biosynthesis</keyword>
<name>A0A4P9ZR25_9FUNG</name>
<dbReference type="GO" id="GO:0030148">
    <property type="term" value="P:sphingolipid biosynthetic process"/>
    <property type="evidence" value="ECO:0007669"/>
    <property type="project" value="TreeGrafter"/>
</dbReference>
<dbReference type="GO" id="GO:0009922">
    <property type="term" value="F:fatty acid elongase activity"/>
    <property type="evidence" value="ECO:0007669"/>
    <property type="project" value="InterPro"/>
</dbReference>
<keyword evidence="4 10" id="KW-0812">Transmembrane</keyword>
<evidence type="ECO:0000256" key="10">
    <source>
        <dbReference type="RuleBase" id="RU361115"/>
    </source>
</evidence>
<dbReference type="GO" id="GO:0019367">
    <property type="term" value="P:fatty acid elongation, saturated fatty acid"/>
    <property type="evidence" value="ECO:0007669"/>
    <property type="project" value="TreeGrafter"/>
</dbReference>
<dbReference type="InterPro" id="IPR002076">
    <property type="entry name" value="ELO_fam"/>
</dbReference>
<evidence type="ECO:0000256" key="8">
    <source>
        <dbReference type="ARBA" id="ARBA00023136"/>
    </source>
</evidence>
<dbReference type="Proteomes" id="UP000268162">
    <property type="component" value="Unassembled WGS sequence"/>
</dbReference>
<evidence type="ECO:0000256" key="4">
    <source>
        <dbReference type="ARBA" id="ARBA00022692"/>
    </source>
</evidence>
<keyword evidence="5 10" id="KW-0276">Fatty acid metabolism</keyword>
<feature type="transmembrane region" description="Helical" evidence="10">
    <location>
        <begin position="113"/>
        <end position="136"/>
    </location>
</feature>
<keyword evidence="12" id="KW-1185">Reference proteome</keyword>
<dbReference type="GO" id="GO:0005789">
    <property type="term" value="C:endoplasmic reticulum membrane"/>
    <property type="evidence" value="ECO:0007669"/>
    <property type="project" value="TreeGrafter"/>
</dbReference>
<proteinExistence type="inferred from homology"/>
<dbReference type="EMBL" id="ML002830">
    <property type="protein sequence ID" value="RKP35598.1"/>
    <property type="molecule type" value="Genomic_DNA"/>
</dbReference>
<evidence type="ECO:0000256" key="5">
    <source>
        <dbReference type="ARBA" id="ARBA00022832"/>
    </source>
</evidence>
<evidence type="ECO:0000256" key="9">
    <source>
        <dbReference type="ARBA" id="ARBA00023160"/>
    </source>
</evidence>
<feature type="transmembrane region" description="Helical" evidence="10">
    <location>
        <begin position="238"/>
        <end position="257"/>
    </location>
</feature>
<evidence type="ECO:0000313" key="12">
    <source>
        <dbReference type="Proteomes" id="UP000268162"/>
    </source>
</evidence>
<dbReference type="PANTHER" id="PTHR11157:SF169">
    <property type="entry name" value="ELONGATION OF FATTY ACIDS PROTEIN"/>
    <property type="match status" value="1"/>
</dbReference>
<gene>
    <name evidence="11" type="ORF">BJ085DRAFT_801</name>
</gene>